<organism evidence="1 2">
    <name type="scientific">Pseudallescheria apiosperma</name>
    <name type="common">Scedosporium apiospermum</name>
    <dbReference type="NCBI Taxonomy" id="563466"/>
    <lineage>
        <taxon>Eukaryota</taxon>
        <taxon>Fungi</taxon>
        <taxon>Dikarya</taxon>
        <taxon>Ascomycota</taxon>
        <taxon>Pezizomycotina</taxon>
        <taxon>Sordariomycetes</taxon>
        <taxon>Hypocreomycetidae</taxon>
        <taxon>Microascales</taxon>
        <taxon>Microascaceae</taxon>
        <taxon>Scedosporium</taxon>
    </lineage>
</organism>
<reference evidence="1 2" key="1">
    <citation type="journal article" date="2014" name="Genome Announc.">
        <title>Draft genome sequence of the pathogenic fungus Scedosporium apiospermum.</title>
        <authorList>
            <person name="Vandeputte P."/>
            <person name="Ghamrawi S."/>
            <person name="Rechenmann M."/>
            <person name="Iltis A."/>
            <person name="Giraud S."/>
            <person name="Fleury M."/>
            <person name="Thornton C."/>
            <person name="Delhaes L."/>
            <person name="Meyer W."/>
            <person name="Papon N."/>
            <person name="Bouchara J.P."/>
        </authorList>
    </citation>
    <scope>NUCLEOTIDE SEQUENCE [LARGE SCALE GENOMIC DNA]</scope>
    <source>
        <strain evidence="1 2">IHEM 14462</strain>
    </source>
</reference>
<accession>A0A084GB97</accession>
<dbReference type="Proteomes" id="UP000028545">
    <property type="component" value="Unassembled WGS sequence"/>
</dbReference>
<dbReference type="OMA" id="PQRYFGW"/>
<proteinExistence type="predicted"/>
<sequence>MEPEQQPEQYEEEPILLDEDGFEVLSLHEHGVDFESYLPPLRTIPEGGTRDDASYVNWGFTIYRTAYGGTTDQAWQTLLRKIQDDLAEEGAYYKEHHDDYWSTKPANPEAADKFMSLFKLDPRSDPDLLEGATMAQVREIYQKGIGGPPMTHEIPQYHLFLLADTEVLDAVAKGEFWMKCVQGEYKAEDYTIKDEEGVPTEQLFYYGYIKMTVQSLLVLWDRLSIRNLGDFSPPFIEEPVRIWNGDW</sequence>
<dbReference type="VEuPathDB" id="FungiDB:SAPIO_CDS3650"/>
<dbReference type="OrthoDB" id="6499973at2759"/>
<dbReference type="KEGG" id="sapo:SAPIO_CDS3650"/>
<dbReference type="AlphaFoldDB" id="A0A084GB97"/>
<evidence type="ECO:0000313" key="2">
    <source>
        <dbReference type="Proteomes" id="UP000028545"/>
    </source>
</evidence>
<dbReference type="EMBL" id="JOWA01000088">
    <property type="protein sequence ID" value="KEZ44609.1"/>
    <property type="molecule type" value="Genomic_DNA"/>
</dbReference>
<name>A0A084GB97_PSEDA</name>
<keyword evidence="2" id="KW-1185">Reference proteome</keyword>
<evidence type="ECO:0000313" key="1">
    <source>
        <dbReference type="EMBL" id="KEZ44609.1"/>
    </source>
</evidence>
<dbReference type="HOGENOM" id="CLU_095389_1_0_1"/>
<comment type="caution">
    <text evidence="1">The sequence shown here is derived from an EMBL/GenBank/DDBJ whole genome shotgun (WGS) entry which is preliminary data.</text>
</comment>
<gene>
    <name evidence="1" type="ORF">SAPIO_CDS3650</name>
</gene>
<dbReference type="RefSeq" id="XP_016644408.1">
    <property type="nucleotide sequence ID" value="XM_016786402.1"/>
</dbReference>
<dbReference type="GeneID" id="27722722"/>
<protein>
    <submittedName>
        <fullName evidence="1">Uncharacterized protein</fullName>
    </submittedName>
</protein>